<proteinExistence type="predicted"/>
<dbReference type="InterPro" id="IPR055850">
    <property type="entry name" value="DUF7427"/>
</dbReference>
<evidence type="ECO:0000313" key="1">
    <source>
        <dbReference type="EMBL" id="MEB3021329.1"/>
    </source>
</evidence>
<dbReference type="RefSeq" id="WP_225406291.1">
    <property type="nucleotide sequence ID" value="NZ_JAYJJR010000005.1"/>
</dbReference>
<comment type="caution">
    <text evidence="1">The sequence shown here is derived from an EMBL/GenBank/DDBJ whole genome shotgun (WGS) entry which is preliminary data.</text>
</comment>
<reference evidence="1 2" key="1">
    <citation type="submission" date="2023-12" db="EMBL/GenBank/DDBJ databases">
        <title>Description of new species of Mycobacterium terrae complex isolated from sewage at the Sao Paulo Zoological Park Foundation in Brazil.</title>
        <authorList>
            <person name="Romagnoli C.L."/>
            <person name="Conceicao E.C."/>
            <person name="Machado E."/>
            <person name="Barreto L.B.P.F."/>
            <person name="Sharma A."/>
            <person name="Silva N.M."/>
            <person name="Marques L.E."/>
            <person name="Juliana M.A."/>
            <person name="Lourenco M.C.S."/>
            <person name="Digiampietri L.A."/>
            <person name="Suffys P.N."/>
            <person name="Viana-Niero C."/>
        </authorList>
    </citation>
    <scope>NUCLEOTIDE SEQUENCE [LARGE SCALE GENOMIC DNA]</scope>
    <source>
        <strain evidence="1 2">MYC098</strain>
    </source>
</reference>
<dbReference type="Proteomes" id="UP001299596">
    <property type="component" value="Unassembled WGS sequence"/>
</dbReference>
<accession>A0ABU5XH78</accession>
<name>A0ABU5XH78_9MYCO</name>
<protein>
    <submittedName>
        <fullName evidence="1">Uncharacterized protein</fullName>
    </submittedName>
</protein>
<dbReference type="Pfam" id="PF24202">
    <property type="entry name" value="DUF7427"/>
    <property type="match status" value="1"/>
</dbReference>
<organism evidence="1 2">
    <name type="scientific">[Mycobacterium] crassicus</name>
    <dbReference type="NCBI Taxonomy" id="2872309"/>
    <lineage>
        <taxon>Bacteria</taxon>
        <taxon>Bacillati</taxon>
        <taxon>Actinomycetota</taxon>
        <taxon>Actinomycetes</taxon>
        <taxon>Mycobacteriales</taxon>
        <taxon>Mycobacteriaceae</taxon>
        <taxon>Mycolicibacter</taxon>
    </lineage>
</organism>
<sequence length="76" mass="8562">MALRPADRAWLMLAAGVTAWDLCGRETLSAAAGRYHQARPWLTRAVITYLAAHLLGIIPARGDPLHVITYWKRRRP</sequence>
<evidence type="ECO:0000313" key="2">
    <source>
        <dbReference type="Proteomes" id="UP001299596"/>
    </source>
</evidence>
<dbReference type="EMBL" id="JAYJJR010000005">
    <property type="protein sequence ID" value="MEB3021329.1"/>
    <property type="molecule type" value="Genomic_DNA"/>
</dbReference>
<gene>
    <name evidence="1" type="ORF">K6T79_09750</name>
</gene>
<keyword evidence="2" id="KW-1185">Reference proteome</keyword>